<dbReference type="SUPFAM" id="SSF56281">
    <property type="entry name" value="Metallo-hydrolase/oxidoreductase"/>
    <property type="match status" value="1"/>
</dbReference>
<dbReference type="PANTHER" id="PTHR43084:SF1">
    <property type="entry name" value="PERSULFIDE DIOXYGENASE ETHE1, MITOCHONDRIAL"/>
    <property type="match status" value="1"/>
</dbReference>
<dbReference type="Gene3D" id="3.60.15.10">
    <property type="entry name" value="Ribonuclease Z/Hydroxyacylglutathione hydrolase-like"/>
    <property type="match status" value="1"/>
</dbReference>
<organism evidence="2 3">
    <name type="scientific">Devosia limi DSM 17137</name>
    <dbReference type="NCBI Taxonomy" id="1121477"/>
    <lineage>
        <taxon>Bacteria</taxon>
        <taxon>Pseudomonadati</taxon>
        <taxon>Pseudomonadota</taxon>
        <taxon>Alphaproteobacteria</taxon>
        <taxon>Hyphomicrobiales</taxon>
        <taxon>Devosiaceae</taxon>
        <taxon>Devosia</taxon>
    </lineage>
</organism>
<dbReference type="GO" id="GO:0006749">
    <property type="term" value="P:glutathione metabolic process"/>
    <property type="evidence" value="ECO:0007669"/>
    <property type="project" value="TreeGrafter"/>
</dbReference>
<dbReference type="GO" id="GO:0050313">
    <property type="term" value="F:sulfur dioxygenase activity"/>
    <property type="evidence" value="ECO:0007669"/>
    <property type="project" value="TreeGrafter"/>
</dbReference>
<sequence>MILRQFLHFDPVGASYLLGCGGKASAAVIDPIGPVEPYLEAAAATGMKILYVIDSHIHADHISSGRALAAASGGKYTLFAGAKTNFDFHGVSDGSVLELGNVLLSVMHTPGHTPETCRYWSPIVAAPRSRGSS</sequence>
<evidence type="ECO:0000259" key="1">
    <source>
        <dbReference type="Pfam" id="PF00753"/>
    </source>
</evidence>
<evidence type="ECO:0000313" key="3">
    <source>
        <dbReference type="Proteomes" id="UP000184533"/>
    </source>
</evidence>
<dbReference type="GO" id="GO:0070813">
    <property type="term" value="P:hydrogen sulfide metabolic process"/>
    <property type="evidence" value="ECO:0007669"/>
    <property type="project" value="TreeGrafter"/>
</dbReference>
<protein>
    <submittedName>
        <fullName evidence="2">Metallo-beta-lactamase superfamily protein</fullName>
    </submittedName>
</protein>
<evidence type="ECO:0000313" key="2">
    <source>
        <dbReference type="EMBL" id="SHF79964.1"/>
    </source>
</evidence>
<accession>A0A1M5ELE8</accession>
<reference evidence="2 3" key="1">
    <citation type="submission" date="2016-11" db="EMBL/GenBank/DDBJ databases">
        <authorList>
            <person name="Jaros S."/>
            <person name="Januszkiewicz K."/>
            <person name="Wedrychowicz H."/>
        </authorList>
    </citation>
    <scope>NUCLEOTIDE SEQUENCE [LARGE SCALE GENOMIC DNA]</scope>
    <source>
        <strain evidence="2 3">DSM 17137</strain>
    </source>
</reference>
<proteinExistence type="predicted"/>
<dbReference type="InterPro" id="IPR051682">
    <property type="entry name" value="Mito_Persulfide_Diox"/>
</dbReference>
<dbReference type="EMBL" id="FQVC01000014">
    <property type="protein sequence ID" value="SHF79964.1"/>
    <property type="molecule type" value="Genomic_DNA"/>
</dbReference>
<dbReference type="InterPro" id="IPR036866">
    <property type="entry name" value="RibonucZ/Hydroxyglut_hydro"/>
</dbReference>
<dbReference type="Pfam" id="PF00753">
    <property type="entry name" value="Lactamase_B"/>
    <property type="match status" value="1"/>
</dbReference>
<dbReference type="Proteomes" id="UP000184533">
    <property type="component" value="Unassembled WGS sequence"/>
</dbReference>
<gene>
    <name evidence="2" type="ORF">SAMN02745223_03562</name>
</gene>
<dbReference type="PANTHER" id="PTHR43084">
    <property type="entry name" value="PERSULFIDE DIOXYGENASE ETHE1"/>
    <property type="match status" value="1"/>
</dbReference>
<dbReference type="InterPro" id="IPR001279">
    <property type="entry name" value="Metallo-B-lactamas"/>
</dbReference>
<name>A0A1M5ELE8_9HYPH</name>
<dbReference type="AlphaFoldDB" id="A0A1M5ELE8"/>
<feature type="domain" description="Metallo-beta-lactamase" evidence="1">
    <location>
        <begin position="13"/>
        <end position="122"/>
    </location>
</feature>
<dbReference type="RefSeq" id="WP_244468691.1">
    <property type="nucleotide sequence ID" value="NZ_FQVC01000014.1"/>
</dbReference>